<name>A0ABR4FKE9_9EURO</name>
<reference evidence="1 2" key="1">
    <citation type="submission" date="2024-07" db="EMBL/GenBank/DDBJ databases">
        <title>Section-level genome sequencing and comparative genomics of Aspergillus sections Usti and Cavernicolus.</title>
        <authorList>
            <consortium name="Lawrence Berkeley National Laboratory"/>
            <person name="Nybo J.L."/>
            <person name="Vesth T.C."/>
            <person name="Theobald S."/>
            <person name="Frisvad J.C."/>
            <person name="Larsen T.O."/>
            <person name="Kjaerboelling I."/>
            <person name="Rothschild-Mancinelli K."/>
            <person name="Lyhne E.K."/>
            <person name="Kogle M.E."/>
            <person name="Barry K."/>
            <person name="Clum A."/>
            <person name="Na H."/>
            <person name="Ledsgaard L."/>
            <person name="Lin J."/>
            <person name="Lipzen A."/>
            <person name="Kuo A."/>
            <person name="Riley R."/>
            <person name="Mondo S."/>
            <person name="Labutti K."/>
            <person name="Haridas S."/>
            <person name="Pangalinan J."/>
            <person name="Salamov A.A."/>
            <person name="Simmons B.A."/>
            <person name="Magnuson J.K."/>
            <person name="Chen J."/>
            <person name="Drula E."/>
            <person name="Henrissat B."/>
            <person name="Wiebenga A."/>
            <person name="Lubbers R.J."/>
            <person name="Gomes A.C."/>
            <person name="Makela M.R."/>
            <person name="Stajich J."/>
            <person name="Grigoriev I.V."/>
            <person name="Mortensen U.H."/>
            <person name="De Vries R.P."/>
            <person name="Baker S.E."/>
            <person name="Andersen M.R."/>
        </authorList>
    </citation>
    <scope>NUCLEOTIDE SEQUENCE [LARGE SCALE GENOMIC DNA]</scope>
    <source>
        <strain evidence="1 2">CBS 209.92</strain>
    </source>
</reference>
<evidence type="ECO:0000313" key="1">
    <source>
        <dbReference type="EMBL" id="KAL2783719.1"/>
    </source>
</evidence>
<comment type="caution">
    <text evidence="1">The sequence shown here is derived from an EMBL/GenBank/DDBJ whole genome shotgun (WGS) entry which is preliminary data.</text>
</comment>
<sequence length="796" mass="87706">MSDEMVPLTGGGPATDYNAPFQVTIDAGAAASGMINFSVNALARISHAGIDHFAFGVSVLVGNSISCTPAGLERFYTALSTAPVHAGFQKALWFGFGHRTPIQIITGTESGCRFAALSACLAEVYSVNMAGSIMLEFTRKAIGAHMPDPQQQNALPSRLQMTLLVEKCAGIFSASSFPLWAEQYMSFDREAVVGQHAWRHGSNRTRRTRGVASAVDIANALHAIIDIRNGSTRHLTLIGVADAALIAAIGAWLLDLRVILYTSERQQDGDVWFRNFRDEEDPHLTVIYSRQPGGSALIQRDRTIQISDMTTLFKTHSELKPSDDYVVSGRVPWEEALERTFGDSITVLLSSRKQSFATALGSAARIFSALNEGDPDVPGDWLRAGTMYFPASHGADFVHFAGRRFPELADLDLRRESVQSANVETYQEACAAFEQSLSDLASWCRCKPCCQIVRGDRKQGRESQEERPASQRCLVSLTVTIIRLVRGLSGIKPTEGLSPTRKGLEYIDRLQQIRVARVAGSLDAQDVSLVNIIAEHGIRDLIWTETTPLRFAEYIFRGSQFAGEDDEPGVSASSRDGICFYLDILRNPLAEDPTALCWVNVIPGHIQFEGRLYNRVGEKTTDLYNKGALQKRPADCVPSKVFRILERCAGGNVMLNVTDRTGSDRQPTLEVFFEVLQKAEREATVGPWRVVYNISRGLGLIRCRNDGCEESKKIIGDIAKTVRDKPVQTSTIGKSKVSLFRNDSVTQLVVASNCWEPLIQREECLACSVGAGCKQEWKEFAVLCRLQSTRPHIMIS</sequence>
<gene>
    <name evidence="1" type="ORF">BJX66DRAFT_344674</name>
</gene>
<accession>A0ABR4FKE9</accession>
<keyword evidence="2" id="KW-1185">Reference proteome</keyword>
<proteinExistence type="predicted"/>
<protein>
    <submittedName>
        <fullName evidence="1">Uncharacterized protein</fullName>
    </submittedName>
</protein>
<organism evidence="1 2">
    <name type="scientific">Aspergillus keveii</name>
    <dbReference type="NCBI Taxonomy" id="714993"/>
    <lineage>
        <taxon>Eukaryota</taxon>
        <taxon>Fungi</taxon>
        <taxon>Dikarya</taxon>
        <taxon>Ascomycota</taxon>
        <taxon>Pezizomycotina</taxon>
        <taxon>Eurotiomycetes</taxon>
        <taxon>Eurotiomycetidae</taxon>
        <taxon>Eurotiales</taxon>
        <taxon>Aspergillaceae</taxon>
        <taxon>Aspergillus</taxon>
        <taxon>Aspergillus subgen. Nidulantes</taxon>
    </lineage>
</organism>
<dbReference type="Proteomes" id="UP001610563">
    <property type="component" value="Unassembled WGS sequence"/>
</dbReference>
<dbReference type="EMBL" id="JBFTWV010000215">
    <property type="protein sequence ID" value="KAL2783719.1"/>
    <property type="molecule type" value="Genomic_DNA"/>
</dbReference>
<evidence type="ECO:0000313" key="2">
    <source>
        <dbReference type="Proteomes" id="UP001610563"/>
    </source>
</evidence>